<name>A0ABP0SK59_9DINO</name>
<gene>
    <name evidence="1" type="ORF">CCMP2556_LOCUS52261</name>
</gene>
<dbReference type="Gene3D" id="3.40.50.150">
    <property type="entry name" value="Vaccinia Virus protein VP39"/>
    <property type="match status" value="1"/>
</dbReference>
<organism evidence="1 2">
    <name type="scientific">Durusdinium trenchii</name>
    <dbReference type="NCBI Taxonomy" id="1381693"/>
    <lineage>
        <taxon>Eukaryota</taxon>
        <taxon>Sar</taxon>
        <taxon>Alveolata</taxon>
        <taxon>Dinophyceae</taxon>
        <taxon>Suessiales</taxon>
        <taxon>Symbiodiniaceae</taxon>
        <taxon>Durusdinium</taxon>
    </lineage>
</organism>
<comment type="caution">
    <text evidence="1">The sequence shown here is derived from an EMBL/GenBank/DDBJ whole genome shotgun (WGS) entry which is preliminary data.</text>
</comment>
<evidence type="ECO:0000313" key="2">
    <source>
        <dbReference type="Proteomes" id="UP001642484"/>
    </source>
</evidence>
<keyword evidence="2" id="KW-1185">Reference proteome</keyword>
<dbReference type="InterPro" id="IPR029063">
    <property type="entry name" value="SAM-dependent_MTases_sf"/>
</dbReference>
<accession>A0ABP0SK59</accession>
<sequence>MLLSLNPSCPSFKAPIFRKTEQSVVQQLSTCTELPLSASAMTDVQSEAEPLVEKVMPGWMEEIEETLVLSQQESEESALADACRISSDEESIDEESAAMTVPCSPQTSDEWWVFRLKSATQDLGGDFAQLKTLQPVLLGSSCSGACSEAAAFTALGIPFQLCGVADVNKDFRQIIEANYKPSHSWSLMQDQISCQACLKHADSMACEMASCLDVWVSGTPCPPFSEQRPRRFNVGSVEAHPLYSVTFESAIDAVKQGHKAYIFEQVKGFGKPYDMSTSETPLERFLGKIDHLGLTGGIQNRAKYWHITTRPSMNTWMNIKRERT</sequence>
<dbReference type="Proteomes" id="UP001642484">
    <property type="component" value="Unassembled WGS sequence"/>
</dbReference>
<protein>
    <recommendedName>
        <fullName evidence="3">DNA (cytosine-5-)-methyltransferase</fullName>
    </recommendedName>
</protein>
<reference evidence="1 2" key="1">
    <citation type="submission" date="2024-02" db="EMBL/GenBank/DDBJ databases">
        <authorList>
            <person name="Chen Y."/>
            <person name="Shah S."/>
            <person name="Dougan E. K."/>
            <person name="Thang M."/>
            <person name="Chan C."/>
        </authorList>
    </citation>
    <scope>NUCLEOTIDE SEQUENCE [LARGE SCALE GENOMIC DNA]</scope>
</reference>
<evidence type="ECO:0008006" key="3">
    <source>
        <dbReference type="Google" id="ProtNLM"/>
    </source>
</evidence>
<dbReference type="SUPFAM" id="SSF53335">
    <property type="entry name" value="S-adenosyl-L-methionine-dependent methyltransferases"/>
    <property type="match status" value="1"/>
</dbReference>
<proteinExistence type="predicted"/>
<dbReference type="EMBL" id="CAXAMN010027770">
    <property type="protein sequence ID" value="CAK9112794.1"/>
    <property type="molecule type" value="Genomic_DNA"/>
</dbReference>
<evidence type="ECO:0000313" key="1">
    <source>
        <dbReference type="EMBL" id="CAK9112794.1"/>
    </source>
</evidence>